<dbReference type="Pfam" id="PF00172">
    <property type="entry name" value="Zn_clus"/>
    <property type="match status" value="1"/>
</dbReference>
<keyword evidence="2" id="KW-0238">DNA-binding</keyword>
<dbReference type="Proteomes" id="UP001147733">
    <property type="component" value="Unassembled WGS sequence"/>
</dbReference>
<dbReference type="InterPro" id="IPR053175">
    <property type="entry name" value="DHMBA_Reg_Transcription_Factor"/>
</dbReference>
<dbReference type="CDD" id="cd12148">
    <property type="entry name" value="fungal_TF_MHR"/>
    <property type="match status" value="1"/>
</dbReference>
<dbReference type="PANTHER" id="PTHR38791">
    <property type="entry name" value="ZN(II)2CYS6 TRANSCRIPTION FACTOR (EUROFUNG)-RELATED-RELATED"/>
    <property type="match status" value="1"/>
</dbReference>
<evidence type="ECO:0000313" key="7">
    <source>
        <dbReference type="EMBL" id="KAJ5243330.1"/>
    </source>
</evidence>
<keyword evidence="4" id="KW-0539">Nucleus</keyword>
<sequence length="580" mass="65074">VELVDLWATRQPLGYAPTTQFTKSSNITILLPLLTLKKSLCNDPYHISIQKAMPFYGRPSKNCESCRIRRIKCDRIEPVCSQCRRAGKTCGGYRDIPSLLFRDENDKTVQRTTAARSKAEARRKLLGESSSAKQQRSRSKSKASWSGLIVQTKPEVFFIPVMPSAMPSSLENQGLRFFFNRFGNSIQKVANSPTALQISDLDKSPLMASVTNELPLRDAIIAVGLAAMSNVISDQSLLIVAREKYLTAINIVRSAVGSPHLSNPVLIFKIITILSLFEMVCCPSSQLDSWVVHLDGMAALLKQDSFSEVLYIESRARLQYLFLCVIRQFLAPGKLPLDLLNWAPENLSSVDPDERPAVDLVDILIRFTRLHHTIRCDPNQDTETTTRLIFEFDRELDKWEKNLPNNWAFTIGESQDIQHGFDGKYIIYEEVWPSRILNHYFWGRILVNEIIMGYLATNTIPTLRTLQQRQRALDTISRISVNICAGAASQMGVVLGNGYPCSGCLKLPPLNGVFMLLFPLTIAGSAAGAPDNVHEWVVETLSTIGGTMGIRRAMELIPKIKVSRENKRRLYSQANQVELV</sequence>
<dbReference type="AlphaFoldDB" id="A0A9W9PF64"/>
<dbReference type="RefSeq" id="XP_056506334.1">
    <property type="nucleotide sequence ID" value="XM_056640577.1"/>
</dbReference>
<protein>
    <recommendedName>
        <fullName evidence="6">Zn(2)-C6 fungal-type domain-containing protein</fullName>
    </recommendedName>
</protein>
<dbReference type="EMBL" id="JAPQKT010000001">
    <property type="protein sequence ID" value="KAJ5243330.1"/>
    <property type="molecule type" value="Genomic_DNA"/>
</dbReference>
<dbReference type="OrthoDB" id="5280547at2759"/>
<dbReference type="PANTHER" id="PTHR38791:SF5">
    <property type="entry name" value="TRANSCRIPTION FACTOR DBAG-RELATED"/>
    <property type="match status" value="1"/>
</dbReference>
<keyword evidence="3" id="KW-0804">Transcription</keyword>
<proteinExistence type="predicted"/>
<dbReference type="CDD" id="cd00067">
    <property type="entry name" value="GAL4"/>
    <property type="match status" value="1"/>
</dbReference>
<evidence type="ECO:0000256" key="5">
    <source>
        <dbReference type="SAM" id="MobiDB-lite"/>
    </source>
</evidence>
<keyword evidence="8" id="KW-1185">Reference proteome</keyword>
<dbReference type="GO" id="GO:0000981">
    <property type="term" value="F:DNA-binding transcription factor activity, RNA polymerase II-specific"/>
    <property type="evidence" value="ECO:0007669"/>
    <property type="project" value="InterPro"/>
</dbReference>
<feature type="non-terminal residue" evidence="7">
    <location>
        <position position="580"/>
    </location>
</feature>
<comment type="caution">
    <text evidence="7">The sequence shown here is derived from an EMBL/GenBank/DDBJ whole genome shotgun (WGS) entry which is preliminary data.</text>
</comment>
<name>A0A9W9PF64_PENCI</name>
<evidence type="ECO:0000256" key="2">
    <source>
        <dbReference type="ARBA" id="ARBA00023125"/>
    </source>
</evidence>
<feature type="domain" description="Zn(2)-C6 fungal-type" evidence="6">
    <location>
        <begin position="62"/>
        <end position="90"/>
    </location>
</feature>
<feature type="region of interest" description="Disordered" evidence="5">
    <location>
        <begin position="113"/>
        <end position="145"/>
    </location>
</feature>
<dbReference type="SUPFAM" id="SSF57701">
    <property type="entry name" value="Zn2/Cys6 DNA-binding domain"/>
    <property type="match status" value="1"/>
</dbReference>
<keyword evidence="1" id="KW-0805">Transcription regulation</keyword>
<accession>A0A9W9PF64</accession>
<dbReference type="GO" id="GO:0008270">
    <property type="term" value="F:zinc ion binding"/>
    <property type="evidence" value="ECO:0007669"/>
    <property type="project" value="InterPro"/>
</dbReference>
<evidence type="ECO:0000256" key="4">
    <source>
        <dbReference type="ARBA" id="ARBA00023242"/>
    </source>
</evidence>
<reference evidence="7" key="1">
    <citation type="submission" date="2022-11" db="EMBL/GenBank/DDBJ databases">
        <authorList>
            <person name="Petersen C."/>
        </authorList>
    </citation>
    <scope>NUCLEOTIDE SEQUENCE</scope>
    <source>
        <strain evidence="7">IBT 23319</strain>
    </source>
</reference>
<dbReference type="SMART" id="SM00066">
    <property type="entry name" value="GAL4"/>
    <property type="match status" value="1"/>
</dbReference>
<organism evidence="7 8">
    <name type="scientific">Penicillium citrinum</name>
    <dbReference type="NCBI Taxonomy" id="5077"/>
    <lineage>
        <taxon>Eukaryota</taxon>
        <taxon>Fungi</taxon>
        <taxon>Dikarya</taxon>
        <taxon>Ascomycota</taxon>
        <taxon>Pezizomycotina</taxon>
        <taxon>Eurotiomycetes</taxon>
        <taxon>Eurotiomycetidae</taxon>
        <taxon>Eurotiales</taxon>
        <taxon>Aspergillaceae</taxon>
        <taxon>Penicillium</taxon>
    </lineage>
</organism>
<feature type="compositionally biased region" description="Basic and acidic residues" evidence="5">
    <location>
        <begin position="117"/>
        <end position="126"/>
    </location>
</feature>
<dbReference type="PROSITE" id="PS50048">
    <property type="entry name" value="ZN2_CY6_FUNGAL_2"/>
    <property type="match status" value="1"/>
</dbReference>
<dbReference type="InterPro" id="IPR001138">
    <property type="entry name" value="Zn2Cys6_DnaBD"/>
</dbReference>
<reference evidence="7" key="2">
    <citation type="journal article" date="2023" name="IMA Fungus">
        <title>Comparative genomic study of the Penicillium genus elucidates a diverse pangenome and 15 lateral gene transfer events.</title>
        <authorList>
            <person name="Petersen C."/>
            <person name="Sorensen T."/>
            <person name="Nielsen M.R."/>
            <person name="Sondergaard T.E."/>
            <person name="Sorensen J.L."/>
            <person name="Fitzpatrick D.A."/>
            <person name="Frisvad J.C."/>
            <person name="Nielsen K.L."/>
        </authorList>
    </citation>
    <scope>NUCLEOTIDE SEQUENCE</scope>
    <source>
        <strain evidence="7">IBT 23319</strain>
    </source>
</reference>
<dbReference type="GeneID" id="81379744"/>
<dbReference type="Gene3D" id="4.10.240.10">
    <property type="entry name" value="Zn(2)-C6 fungal-type DNA-binding domain"/>
    <property type="match status" value="1"/>
</dbReference>
<evidence type="ECO:0000313" key="8">
    <source>
        <dbReference type="Proteomes" id="UP001147733"/>
    </source>
</evidence>
<dbReference type="GO" id="GO:0003677">
    <property type="term" value="F:DNA binding"/>
    <property type="evidence" value="ECO:0007669"/>
    <property type="project" value="UniProtKB-KW"/>
</dbReference>
<evidence type="ECO:0000256" key="1">
    <source>
        <dbReference type="ARBA" id="ARBA00023015"/>
    </source>
</evidence>
<evidence type="ECO:0000256" key="3">
    <source>
        <dbReference type="ARBA" id="ARBA00023163"/>
    </source>
</evidence>
<gene>
    <name evidence="7" type="ORF">N7469_001657</name>
</gene>
<dbReference type="InterPro" id="IPR036864">
    <property type="entry name" value="Zn2-C6_fun-type_DNA-bd_sf"/>
</dbReference>
<evidence type="ECO:0000259" key="6">
    <source>
        <dbReference type="PROSITE" id="PS50048"/>
    </source>
</evidence>